<dbReference type="InterPro" id="IPR038377">
    <property type="entry name" value="Na/Glc_symporter_sf"/>
</dbReference>
<evidence type="ECO:0000256" key="7">
    <source>
        <dbReference type="SAM" id="MobiDB-lite"/>
    </source>
</evidence>
<dbReference type="PANTHER" id="PTHR11819:SF195">
    <property type="entry name" value="SODIUM_GLUCOSE COTRANSPORTER 4"/>
    <property type="match status" value="1"/>
</dbReference>
<dbReference type="NCBIfam" id="TIGR00813">
    <property type="entry name" value="sss"/>
    <property type="match status" value="1"/>
</dbReference>
<protein>
    <submittedName>
        <fullName evidence="9">Uncharacterized protein</fullName>
    </submittedName>
</protein>
<feature type="region of interest" description="Disordered" evidence="7">
    <location>
        <begin position="527"/>
        <end position="575"/>
    </location>
</feature>
<evidence type="ECO:0000256" key="4">
    <source>
        <dbReference type="ARBA" id="ARBA00022989"/>
    </source>
</evidence>
<feature type="transmembrane region" description="Helical" evidence="8">
    <location>
        <begin position="272"/>
        <end position="289"/>
    </location>
</feature>
<feature type="transmembrane region" description="Helical" evidence="8">
    <location>
        <begin position="331"/>
        <end position="360"/>
    </location>
</feature>
<comment type="subcellular location">
    <subcellularLocation>
        <location evidence="1">Membrane</location>
        <topology evidence="1">Multi-pass membrane protein</topology>
    </subcellularLocation>
</comment>
<evidence type="ECO:0000256" key="5">
    <source>
        <dbReference type="ARBA" id="ARBA00023136"/>
    </source>
</evidence>
<feature type="transmembrane region" description="Helical" evidence="8">
    <location>
        <begin position="163"/>
        <end position="184"/>
    </location>
</feature>
<evidence type="ECO:0000256" key="2">
    <source>
        <dbReference type="ARBA" id="ARBA00006434"/>
    </source>
</evidence>
<keyword evidence="10" id="KW-1185">Reference proteome</keyword>
<accession>A0ABQ9E3J7</accession>
<feature type="transmembrane region" description="Helical" evidence="8">
    <location>
        <begin position="132"/>
        <end position="157"/>
    </location>
</feature>
<dbReference type="PROSITE" id="PS00457">
    <property type="entry name" value="NA_SOLUT_SYMP_2"/>
    <property type="match status" value="1"/>
</dbReference>
<feature type="transmembrane region" description="Helical" evidence="8">
    <location>
        <begin position="20"/>
        <end position="37"/>
    </location>
</feature>
<dbReference type="EMBL" id="JARBDR010000919">
    <property type="protein sequence ID" value="KAJ8300008.1"/>
    <property type="molecule type" value="Genomic_DNA"/>
</dbReference>
<comment type="caution">
    <text evidence="9">The sequence shown here is derived from an EMBL/GenBank/DDBJ whole genome shotgun (WGS) entry which is preliminary data.</text>
</comment>
<feature type="transmembrane region" description="Helical" evidence="8">
    <location>
        <begin position="372"/>
        <end position="393"/>
    </location>
</feature>
<name>A0ABQ9E3J7_TEGGR</name>
<feature type="transmembrane region" description="Helical" evidence="8">
    <location>
        <begin position="476"/>
        <end position="500"/>
    </location>
</feature>
<keyword evidence="3 8" id="KW-0812">Transmembrane</keyword>
<evidence type="ECO:0000256" key="3">
    <source>
        <dbReference type="ARBA" id="ARBA00022692"/>
    </source>
</evidence>
<feature type="compositionally biased region" description="Basic and acidic residues" evidence="7">
    <location>
        <begin position="554"/>
        <end position="575"/>
    </location>
</feature>
<dbReference type="Proteomes" id="UP001217089">
    <property type="component" value="Unassembled WGS sequence"/>
</dbReference>
<evidence type="ECO:0000313" key="9">
    <source>
        <dbReference type="EMBL" id="KAJ8300008.1"/>
    </source>
</evidence>
<evidence type="ECO:0000313" key="10">
    <source>
        <dbReference type="Proteomes" id="UP001217089"/>
    </source>
</evidence>
<evidence type="ECO:0000256" key="8">
    <source>
        <dbReference type="SAM" id="Phobius"/>
    </source>
</evidence>
<dbReference type="PANTHER" id="PTHR11819">
    <property type="entry name" value="SOLUTE CARRIER FAMILY 5"/>
    <property type="match status" value="1"/>
</dbReference>
<gene>
    <name evidence="9" type="ORF">KUTeg_021527</name>
</gene>
<keyword evidence="5 8" id="KW-0472">Membrane</keyword>
<dbReference type="InterPro" id="IPR001734">
    <property type="entry name" value="Na/solute_symporter"/>
</dbReference>
<dbReference type="Pfam" id="PF00474">
    <property type="entry name" value="SSF"/>
    <property type="match status" value="1"/>
</dbReference>
<feature type="transmembrane region" description="Helical" evidence="8">
    <location>
        <begin position="434"/>
        <end position="456"/>
    </location>
</feature>
<dbReference type="PROSITE" id="PS50283">
    <property type="entry name" value="NA_SOLUT_SYMP_3"/>
    <property type="match status" value="1"/>
</dbReference>
<evidence type="ECO:0000256" key="6">
    <source>
        <dbReference type="RuleBase" id="RU362091"/>
    </source>
</evidence>
<feature type="transmembrane region" description="Helical" evidence="8">
    <location>
        <begin position="662"/>
        <end position="682"/>
    </location>
</feature>
<sequence>MVDNFEEGTVAGTALHYGDFIVIAIYFVFVLVVGLWTSTKNRGSAGGYFLAGRNMNWIPALYIMLLLGYIFLPVYMSSGVFTMPEYLKCRFGGQRIQLLLAVLALLVYIFTKISADLYAGAIFIEQSMKLDLYGAVLLLLAVACVFTVTGGLTAVIWTDFVQTILMIIGGLVLMILSFIEVGGLDGLEEKYGKAIPNTTLHSNTTCGYPREDNMHFFRDPVKGDIPWPGLLGISINSVWYWCSDQVIVQRALAAKNYDHAKAGTILCGYMKILPLFLLVFPGMIARVLFPDTVGCAEPDICEQVCNSRSGCSNIAYPTLVIKLMPPGARGLMLAVMMAALMSSLTSIFNSSSTIFALDIWTRIRKKASELEVMIVGRIFVVILVIISILWVPVIRATEGSDLYVYIQEISSFMQPPICCIFLLGLFWERLNEKGAFFGMLIGMGVGLIRFIVEYSYSVPLCGEDRPDLRPAIIKNFHYLYFSPFLFFLTGICAIVISLFTKPIDKRCLQRLTWWTRHSTEPRLDIDTVSDLSSSSNNDKKEAMPLSDVATNDTTGDHDDLENKHEGDELVKKEEIDNDPNKQCKYEIDQPEEPAKHLNDQDLDPEVVIEPKHREQIIPSIASMPRRLFNWVCGIDKNKEQLASHEVVKLDQLSIIEKRPWKIISNISAVVLMIAAIFQLAFFA</sequence>
<feature type="transmembrane region" description="Helical" evidence="8">
    <location>
        <begin position="96"/>
        <end position="120"/>
    </location>
</feature>
<proteinExistence type="inferred from homology"/>
<comment type="similarity">
    <text evidence="2 6">Belongs to the sodium:solute symporter (SSF) (TC 2.A.21) family.</text>
</comment>
<reference evidence="9 10" key="1">
    <citation type="submission" date="2022-12" db="EMBL/GenBank/DDBJ databases">
        <title>Chromosome-level genome of Tegillarca granosa.</title>
        <authorList>
            <person name="Kim J."/>
        </authorList>
    </citation>
    <scope>NUCLEOTIDE SEQUENCE [LARGE SCALE GENOMIC DNA]</scope>
    <source>
        <strain evidence="9">Teg-2019</strain>
        <tissue evidence="9">Adductor muscle</tissue>
    </source>
</reference>
<keyword evidence="4 8" id="KW-1133">Transmembrane helix</keyword>
<organism evidence="9 10">
    <name type="scientific">Tegillarca granosa</name>
    <name type="common">Malaysian cockle</name>
    <name type="synonym">Anadara granosa</name>
    <dbReference type="NCBI Taxonomy" id="220873"/>
    <lineage>
        <taxon>Eukaryota</taxon>
        <taxon>Metazoa</taxon>
        <taxon>Spiralia</taxon>
        <taxon>Lophotrochozoa</taxon>
        <taxon>Mollusca</taxon>
        <taxon>Bivalvia</taxon>
        <taxon>Autobranchia</taxon>
        <taxon>Pteriomorphia</taxon>
        <taxon>Arcoida</taxon>
        <taxon>Arcoidea</taxon>
        <taxon>Arcidae</taxon>
        <taxon>Tegillarca</taxon>
    </lineage>
</organism>
<dbReference type="Gene3D" id="1.20.1730.10">
    <property type="entry name" value="Sodium/glucose cotransporter"/>
    <property type="match status" value="1"/>
</dbReference>
<feature type="transmembrane region" description="Helical" evidence="8">
    <location>
        <begin position="405"/>
        <end position="427"/>
    </location>
</feature>
<evidence type="ECO:0000256" key="1">
    <source>
        <dbReference type="ARBA" id="ARBA00004141"/>
    </source>
</evidence>
<dbReference type="InterPro" id="IPR018212">
    <property type="entry name" value="Na/solute_symporter_CS"/>
</dbReference>
<feature type="transmembrane region" description="Helical" evidence="8">
    <location>
        <begin position="57"/>
        <end position="76"/>
    </location>
</feature>